<evidence type="ECO:0000259" key="9">
    <source>
        <dbReference type="PROSITE" id="PS50262"/>
    </source>
</evidence>
<feature type="transmembrane region" description="Helical" evidence="8">
    <location>
        <begin position="49"/>
        <end position="73"/>
    </location>
</feature>
<dbReference type="PROSITE" id="PS50262">
    <property type="entry name" value="G_PROTEIN_RECEP_F1_2"/>
    <property type="match status" value="1"/>
</dbReference>
<gene>
    <name evidence="10" type="ORF">QVE165_LOCUS5454</name>
</gene>
<feature type="transmembrane region" description="Helical" evidence="8">
    <location>
        <begin position="17"/>
        <end position="37"/>
    </location>
</feature>
<keyword evidence="5 8" id="KW-0472">Membrane</keyword>
<evidence type="ECO:0000256" key="4">
    <source>
        <dbReference type="ARBA" id="ARBA00023040"/>
    </source>
</evidence>
<dbReference type="InterPro" id="IPR000276">
    <property type="entry name" value="GPCR_Rhodpsn"/>
</dbReference>
<evidence type="ECO:0000313" key="11">
    <source>
        <dbReference type="Proteomes" id="UP000663832"/>
    </source>
</evidence>
<dbReference type="GO" id="GO:0016020">
    <property type="term" value="C:membrane"/>
    <property type="evidence" value="ECO:0007669"/>
    <property type="project" value="UniProtKB-SubCell"/>
</dbReference>
<dbReference type="AlphaFoldDB" id="A0A813UME6"/>
<dbReference type="SUPFAM" id="SSF81321">
    <property type="entry name" value="Family A G protein-coupled receptor-like"/>
    <property type="match status" value="1"/>
</dbReference>
<keyword evidence="11" id="KW-1185">Reference proteome</keyword>
<keyword evidence="6" id="KW-0675">Receptor</keyword>
<organism evidence="10 11">
    <name type="scientific">Adineta steineri</name>
    <dbReference type="NCBI Taxonomy" id="433720"/>
    <lineage>
        <taxon>Eukaryota</taxon>
        <taxon>Metazoa</taxon>
        <taxon>Spiralia</taxon>
        <taxon>Gnathifera</taxon>
        <taxon>Rotifera</taxon>
        <taxon>Eurotatoria</taxon>
        <taxon>Bdelloidea</taxon>
        <taxon>Adinetida</taxon>
        <taxon>Adinetidae</taxon>
        <taxon>Adineta</taxon>
    </lineage>
</organism>
<dbReference type="InterPro" id="IPR017452">
    <property type="entry name" value="GPCR_Rhodpsn_7TM"/>
</dbReference>
<feature type="transmembrane region" description="Helical" evidence="8">
    <location>
        <begin position="228"/>
        <end position="248"/>
    </location>
</feature>
<dbReference type="Pfam" id="PF00001">
    <property type="entry name" value="7tm_1"/>
    <property type="match status" value="1"/>
</dbReference>
<sequence>MSVVVTLPLVQQYLSQYGITTYLILGSIGLFLNIAYFTQPAYRDKSFSLYIITMSICGLLGLHISTVPIIYALYNPDPLTYNAFFCAIQFYLRHSFNELLRTFFVLACADRYASSSTQAKIRRFSKYKVAIRVIPSVLLFWFIVSIFPTMMRTLDKGVCDARSGVIHTVYAIYILMSLGIFPLTGTSVFAILLIKNMKSIRQRIHPTITLEPEPHNLRKRDRDVLRMLLVELIGYIPTTIPNTVIQIYKSAAANVVKTKDRLAIENFTIYLAQIFLLYLTNTLSFWVFLSASQTYRTELKNMLIRWYRFITRQRINQ</sequence>
<feature type="domain" description="G-protein coupled receptors family 1 profile" evidence="9">
    <location>
        <begin position="29"/>
        <end position="288"/>
    </location>
</feature>
<dbReference type="Proteomes" id="UP000663832">
    <property type="component" value="Unassembled WGS sequence"/>
</dbReference>
<evidence type="ECO:0000256" key="8">
    <source>
        <dbReference type="SAM" id="Phobius"/>
    </source>
</evidence>
<reference evidence="10" key="1">
    <citation type="submission" date="2021-02" db="EMBL/GenBank/DDBJ databases">
        <authorList>
            <person name="Nowell W R."/>
        </authorList>
    </citation>
    <scope>NUCLEOTIDE SEQUENCE</scope>
</reference>
<feature type="transmembrane region" description="Helical" evidence="8">
    <location>
        <begin position="268"/>
        <end position="289"/>
    </location>
</feature>
<dbReference type="EMBL" id="CAJNOM010000022">
    <property type="protein sequence ID" value="CAF0824704.1"/>
    <property type="molecule type" value="Genomic_DNA"/>
</dbReference>
<name>A0A813UME6_9BILA</name>
<comment type="subcellular location">
    <subcellularLocation>
        <location evidence="1">Membrane</location>
        <topology evidence="1">Multi-pass membrane protein</topology>
    </subcellularLocation>
</comment>
<dbReference type="PANTHER" id="PTHR24243:SF208">
    <property type="entry name" value="PYROKININ-1 RECEPTOR"/>
    <property type="match status" value="1"/>
</dbReference>
<proteinExistence type="predicted"/>
<feature type="transmembrane region" description="Helical" evidence="8">
    <location>
        <begin position="170"/>
        <end position="194"/>
    </location>
</feature>
<evidence type="ECO:0000256" key="7">
    <source>
        <dbReference type="ARBA" id="ARBA00023224"/>
    </source>
</evidence>
<evidence type="ECO:0000256" key="5">
    <source>
        <dbReference type="ARBA" id="ARBA00023136"/>
    </source>
</evidence>
<evidence type="ECO:0000256" key="1">
    <source>
        <dbReference type="ARBA" id="ARBA00004141"/>
    </source>
</evidence>
<keyword evidence="7" id="KW-0807">Transducer</keyword>
<feature type="transmembrane region" description="Helical" evidence="8">
    <location>
        <begin position="129"/>
        <end position="150"/>
    </location>
</feature>
<dbReference type="Gene3D" id="1.20.1070.10">
    <property type="entry name" value="Rhodopsin 7-helix transmembrane proteins"/>
    <property type="match status" value="1"/>
</dbReference>
<dbReference type="PANTHER" id="PTHR24243">
    <property type="entry name" value="G-PROTEIN COUPLED RECEPTOR"/>
    <property type="match status" value="1"/>
</dbReference>
<keyword evidence="3 8" id="KW-1133">Transmembrane helix</keyword>
<dbReference type="OrthoDB" id="10033568at2759"/>
<keyword evidence="2 8" id="KW-0812">Transmembrane</keyword>
<evidence type="ECO:0000256" key="6">
    <source>
        <dbReference type="ARBA" id="ARBA00023170"/>
    </source>
</evidence>
<keyword evidence="4" id="KW-0297">G-protein coupled receptor</keyword>
<comment type="caution">
    <text evidence="10">The sequence shown here is derived from an EMBL/GenBank/DDBJ whole genome shotgun (WGS) entry which is preliminary data.</text>
</comment>
<accession>A0A813UME6</accession>
<evidence type="ECO:0000256" key="3">
    <source>
        <dbReference type="ARBA" id="ARBA00022989"/>
    </source>
</evidence>
<protein>
    <recommendedName>
        <fullName evidence="9">G-protein coupled receptors family 1 profile domain-containing protein</fullName>
    </recommendedName>
</protein>
<dbReference type="GO" id="GO:0004930">
    <property type="term" value="F:G protein-coupled receptor activity"/>
    <property type="evidence" value="ECO:0007669"/>
    <property type="project" value="UniProtKB-KW"/>
</dbReference>
<evidence type="ECO:0000313" key="10">
    <source>
        <dbReference type="EMBL" id="CAF0824704.1"/>
    </source>
</evidence>
<evidence type="ECO:0000256" key="2">
    <source>
        <dbReference type="ARBA" id="ARBA00022692"/>
    </source>
</evidence>